<protein>
    <submittedName>
        <fullName evidence="3">Uncharacterized protein</fullName>
    </submittedName>
</protein>
<feature type="transmembrane region" description="Helical" evidence="1">
    <location>
        <begin position="441"/>
        <end position="462"/>
    </location>
</feature>
<evidence type="ECO:0000256" key="1">
    <source>
        <dbReference type="SAM" id="Phobius"/>
    </source>
</evidence>
<keyword evidence="2" id="KW-0732">Signal</keyword>
<proteinExistence type="predicted"/>
<evidence type="ECO:0000313" key="3">
    <source>
        <dbReference type="EMBL" id="KAG7085849.1"/>
    </source>
</evidence>
<dbReference type="PANTHER" id="PTHR35043">
    <property type="entry name" value="TRANSCRIPTION FACTOR DOMAIN-CONTAINING PROTEIN"/>
    <property type="match status" value="1"/>
</dbReference>
<feature type="chain" id="PRO_5040147788" evidence="2">
    <location>
        <begin position="20"/>
        <end position="487"/>
    </location>
</feature>
<dbReference type="EMBL" id="CM032191">
    <property type="protein sequence ID" value="KAG7085849.1"/>
    <property type="molecule type" value="Genomic_DNA"/>
</dbReference>
<organism evidence="3 4">
    <name type="scientific">Marasmius oreades</name>
    <name type="common">fairy-ring Marasmius</name>
    <dbReference type="NCBI Taxonomy" id="181124"/>
    <lineage>
        <taxon>Eukaryota</taxon>
        <taxon>Fungi</taxon>
        <taxon>Dikarya</taxon>
        <taxon>Basidiomycota</taxon>
        <taxon>Agaricomycotina</taxon>
        <taxon>Agaricomycetes</taxon>
        <taxon>Agaricomycetidae</taxon>
        <taxon>Agaricales</taxon>
        <taxon>Marasmiineae</taxon>
        <taxon>Marasmiaceae</taxon>
        <taxon>Marasmius</taxon>
    </lineage>
</organism>
<dbReference type="AlphaFoldDB" id="A0A9P7UND1"/>
<feature type="transmembrane region" description="Helical" evidence="1">
    <location>
        <begin position="401"/>
        <end position="421"/>
    </location>
</feature>
<dbReference type="Proteomes" id="UP001049176">
    <property type="component" value="Chromosome 11"/>
</dbReference>
<name>A0A9P7UND1_9AGAR</name>
<comment type="caution">
    <text evidence="3">The sequence shown here is derived from an EMBL/GenBank/DDBJ whole genome shotgun (WGS) entry which is preliminary data.</text>
</comment>
<gene>
    <name evidence="3" type="ORF">E1B28_003385</name>
</gene>
<feature type="signal peptide" evidence="2">
    <location>
        <begin position="1"/>
        <end position="19"/>
    </location>
</feature>
<keyword evidence="4" id="KW-1185">Reference proteome</keyword>
<dbReference type="RefSeq" id="XP_043002320.1">
    <property type="nucleotide sequence ID" value="XM_043160364.1"/>
</dbReference>
<sequence>MSLILLLSHIASRQPDTSASEPSICDDTRTTAEIIWTCLSVIFLCAWTSVHPNVPNLCRSQHWALVFWDEAKITFVALIAPELMVLWSIRQWLAARKMAKGYRVYGWTKTHAFFALMGGFAFYDANGKFLYHLWDPRFSQHFDRDRNGEGRQKGKLDELSVSSQTETSCLLECCAANSLINITEEDISKLSSMDTIGKLATIIQTLSFIASCIARGVKGLAITELEFLALGSAALNLVSYSFWWNKPYRVRFPVHVQVADKFIPRPQAEPAQQAGSTYSLITRPIITLKAWILEVSDAFACRIEKDYCDPSSHEPVSLCFCLTLPLLAVTRLFTYAFNGDAAEAPQPECGNIFSASTFEEARSPLTYALTYSSAVLLGVFHCIPIMLNYRDFSGHIKDHHLWTVFALIMTSLPLVVGFVHVFNILRATDRRTEGSIPMKGFLVLMFVLSYSTTRIALMILAAKQLVDLPPSALQKAEWTDLIPHLDI</sequence>
<dbReference type="KEGG" id="more:E1B28_003385"/>
<keyword evidence="1" id="KW-1133">Transmembrane helix</keyword>
<dbReference type="GeneID" id="66072461"/>
<evidence type="ECO:0000256" key="2">
    <source>
        <dbReference type="SAM" id="SignalP"/>
    </source>
</evidence>
<keyword evidence="1" id="KW-0472">Membrane</keyword>
<reference evidence="3" key="1">
    <citation type="journal article" date="2021" name="Genome Biol. Evol.">
        <title>The assembled and annotated genome of the fairy-ring fungus Marasmius oreades.</title>
        <authorList>
            <person name="Hiltunen M."/>
            <person name="Ament-Velasquez S.L."/>
            <person name="Johannesson H."/>
        </authorList>
    </citation>
    <scope>NUCLEOTIDE SEQUENCE</scope>
    <source>
        <strain evidence="3">03SP1</strain>
    </source>
</reference>
<keyword evidence="1" id="KW-0812">Transmembrane</keyword>
<dbReference type="OrthoDB" id="9451547at2759"/>
<accession>A0A9P7UND1</accession>
<dbReference type="PANTHER" id="PTHR35043:SF7">
    <property type="entry name" value="TRANSCRIPTION FACTOR DOMAIN-CONTAINING PROTEIN"/>
    <property type="match status" value="1"/>
</dbReference>
<feature type="transmembrane region" description="Helical" evidence="1">
    <location>
        <begin position="368"/>
        <end position="389"/>
    </location>
</feature>
<evidence type="ECO:0000313" key="4">
    <source>
        <dbReference type="Proteomes" id="UP001049176"/>
    </source>
</evidence>